<evidence type="ECO:0000256" key="1">
    <source>
        <dbReference type="SAM" id="MobiDB-lite"/>
    </source>
</evidence>
<proteinExistence type="predicted"/>
<name>F8N0J4_NEUT8</name>
<feature type="region of interest" description="Disordered" evidence="1">
    <location>
        <begin position="171"/>
        <end position="191"/>
    </location>
</feature>
<accession>F8N0J4</accession>
<dbReference type="AlphaFoldDB" id="F8N0J4"/>
<dbReference type="GeneID" id="20822799"/>
<evidence type="ECO:0000313" key="2">
    <source>
        <dbReference type="EMBL" id="EGO53822.1"/>
    </source>
</evidence>
<sequence length="370" mass="40699">MPLIKTEPGVRIKSEHEARFDFSSIPRPPVSSVYVKQEDCKSPSVLVKQEDRKPDFFLSPNDGPSRRHRRFRHARNCMVHRLRYGETIRAHYNHSESTVVFTLSDGAASIIDDFPEEGHQAEEMIFQRLQRANFNIQPIEPSGFLCREVQRQLSVCQSSPPKVISTAVQRTSGNNHAPGAIAKQEQTNSESKSLASTVHAKPSPLPASFFGRPQPATHIPQVTFSTPVPQKPSESIFDISQPKDQSNIFSHPIPPKHRSSPSLNFSSDLTSGLAVGCGNQSTRSPRSMFSHSFSATESPFSSKSALWPTESFNGFSLFNPTAGPDVFASSLAATVKPSSEVIVIDSSPESSPAYSPQTKKRAAENQARSD</sequence>
<dbReference type="Proteomes" id="UP000008065">
    <property type="component" value="Unassembled WGS sequence"/>
</dbReference>
<dbReference type="HOGENOM" id="CLU_839818_0_0_1"/>
<feature type="compositionally biased region" description="Basic and acidic residues" evidence="1">
    <location>
        <begin position="361"/>
        <end position="370"/>
    </location>
</feature>
<dbReference type="OrthoDB" id="4562111at2759"/>
<dbReference type="EMBL" id="GL891382">
    <property type="protein sequence ID" value="EGO53822.1"/>
    <property type="molecule type" value="Genomic_DNA"/>
</dbReference>
<dbReference type="RefSeq" id="XP_009857395.1">
    <property type="nucleotide sequence ID" value="XM_009859093.1"/>
</dbReference>
<feature type="compositionally biased region" description="Polar residues" evidence="1">
    <location>
        <begin position="347"/>
        <end position="357"/>
    </location>
</feature>
<feature type="region of interest" description="Disordered" evidence="1">
    <location>
        <begin position="343"/>
        <end position="370"/>
    </location>
</feature>
<dbReference type="KEGG" id="nte:NEUTE1DRAFT115587"/>
<organism evidence="2 3">
    <name type="scientific">Neurospora tetrasperma (strain FGSC 2508 / ATCC MYA-4615 / P0657)</name>
    <dbReference type="NCBI Taxonomy" id="510951"/>
    <lineage>
        <taxon>Eukaryota</taxon>
        <taxon>Fungi</taxon>
        <taxon>Dikarya</taxon>
        <taxon>Ascomycota</taxon>
        <taxon>Pezizomycotina</taxon>
        <taxon>Sordariomycetes</taxon>
        <taxon>Sordariomycetidae</taxon>
        <taxon>Sordariales</taxon>
        <taxon>Sordariaceae</taxon>
        <taxon>Neurospora</taxon>
    </lineage>
</organism>
<reference evidence="3" key="1">
    <citation type="journal article" date="2011" name="Genetics">
        <title>Massive changes in genome architecture accompany the transition to self-fertility in the filamentous fungus Neurospora tetrasperma.</title>
        <authorList>
            <person name="Ellison C.E."/>
            <person name="Stajich J.E."/>
            <person name="Jacobson D.J."/>
            <person name="Natvig D.O."/>
            <person name="Lapidus A."/>
            <person name="Foster B."/>
            <person name="Aerts A."/>
            <person name="Riley R."/>
            <person name="Lindquist E.A."/>
            <person name="Grigoriev I.V."/>
            <person name="Taylor J.W."/>
        </authorList>
    </citation>
    <scope>NUCLEOTIDE SEQUENCE [LARGE SCALE GENOMIC DNA]</scope>
    <source>
        <strain evidence="3">FGSC 2508 / P0657</strain>
    </source>
</reference>
<gene>
    <name evidence="2" type="ORF">NEUTE1DRAFT_115587</name>
</gene>
<protein>
    <submittedName>
        <fullName evidence="2">Uncharacterized protein</fullName>
    </submittedName>
</protein>
<evidence type="ECO:0000313" key="3">
    <source>
        <dbReference type="Proteomes" id="UP000008065"/>
    </source>
</evidence>
<keyword evidence="3" id="KW-1185">Reference proteome</keyword>
<dbReference type="VEuPathDB" id="FungiDB:NEUTE1DRAFT_115587"/>